<name>A0AAD1YY16_9LAMI</name>
<dbReference type="GO" id="GO:0005634">
    <property type="term" value="C:nucleus"/>
    <property type="evidence" value="ECO:0007669"/>
    <property type="project" value="UniProtKB-SubCell"/>
</dbReference>
<comment type="subcellular location">
    <subcellularLocation>
        <location evidence="1">Nucleus</location>
    </subcellularLocation>
</comment>
<dbReference type="PANTHER" id="PTHR47358:SF2">
    <property type="entry name" value="E3 UBIQUITIN-PROTEIN LIGASE HOS1"/>
    <property type="match status" value="1"/>
</dbReference>
<evidence type="ECO:0000259" key="4">
    <source>
        <dbReference type="Pfam" id="PF13934"/>
    </source>
</evidence>
<dbReference type="Proteomes" id="UP000834106">
    <property type="component" value="Chromosome 4"/>
</dbReference>
<gene>
    <name evidence="5" type="ORF">FPE_LOCUS6897</name>
</gene>
<dbReference type="EMBL" id="OU503039">
    <property type="protein sequence ID" value="CAI9759467.1"/>
    <property type="molecule type" value="Genomic_DNA"/>
</dbReference>
<dbReference type="PANTHER" id="PTHR47358">
    <property type="entry name" value="E3 UBIQUITIN-PROTEIN LIGASE HOS1"/>
    <property type="match status" value="1"/>
</dbReference>
<dbReference type="Pfam" id="PF13934">
    <property type="entry name" value="ELYS"/>
    <property type="match status" value="1"/>
</dbReference>
<evidence type="ECO:0000256" key="1">
    <source>
        <dbReference type="ARBA" id="ARBA00004123"/>
    </source>
</evidence>
<proteinExistence type="predicted"/>
<accession>A0AAD1YY16</accession>
<keyword evidence="2" id="KW-0539">Nucleus</keyword>
<dbReference type="InterPro" id="IPR044718">
    <property type="entry name" value="HOS1"/>
</dbReference>
<feature type="compositionally biased region" description="Low complexity" evidence="3">
    <location>
        <begin position="9"/>
        <end position="18"/>
    </location>
</feature>
<feature type="region of interest" description="Disordered" evidence="3">
    <location>
        <begin position="903"/>
        <end position="962"/>
    </location>
</feature>
<sequence>MEAWRFDEPTGGSTSRTTPPLPPNYTYSQVQAVLVHLASIDPIELCTEAKVERCRATRDLRSCGRCVQSVLISCSHAALCEECSQRCDVCPICRNPLPKDGNRLRLRLYYECIEACLISKKCDDRLQDKEFTEDQLIADVQRLYSLFDVSLENNLVSLICHYVTDVCMDETAVSSDPVIAFLLDEKVVKDWCKRAFKNILTQLQAIYNLTPLEMKESLNLLLKISVKLAGISMVLEVLESSFKGSVSAKLHDLHHLQESILKTKQHMEIIIWCIRHQFLENVRSRHSNVASWCSLVQDRKSAATKRSWPGSINWKTEYSRQNSSTLFIEEALSNLEADGGNIDNDIEELSIASLQRDGGSLLSQSKLLGKGGCYPFENLRAAADFLFLQGNSDMVVSKQAIFLYYLFDRQWTVPDEKWRYVVDDFAATFSITRHSLLESFTFCLLDDHTDEALQEASRLLPEIAGPTIHPKVAQALLERQQPDAALMVLRWSGQDGGASLVSLEETVTTVRVRVECGLLTEAFLHQRMVCTKVKDKKVRDASVKVKDDCWNCVLWVEALVTEICCLCIWRNLVDQMIELPWNPDEEKHLHKCLLDFAIDNPSKAVGGLLVVFYLQRHRYIEAYQVDCTLHKAEEDFISKNSLSEEDSFKIRSRSHWRRELVGRGIELLPYILQQQVKTGKTPEVVVFSGNEANIPPKSDLSQLRGPILGSFLVPSSIDSSLAGITDIASPPLKPPPVLQTPPKIGGPLNISSFGIRNFSSSTAFTNFFNETNIENPGNVYGVLPESDEISISANPFAKPPTASSLKEFNRSTSSIRRNSIFQNNQKKKISPQRAQNGSIDQLQISGSFFTRAAADPVASLGSYHSIFSDFAQDSDKNISDKHLLPDTADRPWIPPMNNLVDMPWSHEPKDFSVGNINPNGGPQWRSDDNSDDEEHSSPDTLARMTPYTTSTRRTRKSRGIRL</sequence>
<keyword evidence="6" id="KW-1185">Reference proteome</keyword>
<protein>
    <recommendedName>
        <fullName evidence="4">ELYS-like domain-containing protein</fullName>
    </recommendedName>
</protein>
<reference evidence="5" key="1">
    <citation type="submission" date="2023-05" db="EMBL/GenBank/DDBJ databases">
        <authorList>
            <person name="Huff M."/>
        </authorList>
    </citation>
    <scope>NUCLEOTIDE SEQUENCE</scope>
</reference>
<dbReference type="GO" id="GO:0016567">
    <property type="term" value="P:protein ubiquitination"/>
    <property type="evidence" value="ECO:0007669"/>
    <property type="project" value="InterPro"/>
</dbReference>
<evidence type="ECO:0000256" key="3">
    <source>
        <dbReference type="SAM" id="MobiDB-lite"/>
    </source>
</evidence>
<evidence type="ECO:0000313" key="5">
    <source>
        <dbReference type="EMBL" id="CAI9759467.1"/>
    </source>
</evidence>
<dbReference type="GO" id="GO:0004842">
    <property type="term" value="F:ubiquitin-protein transferase activity"/>
    <property type="evidence" value="ECO:0007669"/>
    <property type="project" value="InterPro"/>
</dbReference>
<feature type="region of interest" description="Disordered" evidence="3">
    <location>
        <begin position="1"/>
        <end position="23"/>
    </location>
</feature>
<organism evidence="5 6">
    <name type="scientific">Fraxinus pennsylvanica</name>
    <dbReference type="NCBI Taxonomy" id="56036"/>
    <lineage>
        <taxon>Eukaryota</taxon>
        <taxon>Viridiplantae</taxon>
        <taxon>Streptophyta</taxon>
        <taxon>Embryophyta</taxon>
        <taxon>Tracheophyta</taxon>
        <taxon>Spermatophyta</taxon>
        <taxon>Magnoliopsida</taxon>
        <taxon>eudicotyledons</taxon>
        <taxon>Gunneridae</taxon>
        <taxon>Pentapetalae</taxon>
        <taxon>asterids</taxon>
        <taxon>lamiids</taxon>
        <taxon>Lamiales</taxon>
        <taxon>Oleaceae</taxon>
        <taxon>Oleeae</taxon>
        <taxon>Fraxinus</taxon>
    </lineage>
</organism>
<evidence type="ECO:0000313" key="6">
    <source>
        <dbReference type="Proteomes" id="UP000834106"/>
    </source>
</evidence>
<evidence type="ECO:0000256" key="2">
    <source>
        <dbReference type="ARBA" id="ARBA00023242"/>
    </source>
</evidence>
<feature type="domain" description="ELYS-like" evidence="4">
    <location>
        <begin position="326"/>
        <end position="595"/>
    </location>
</feature>
<dbReference type="InterPro" id="IPR025151">
    <property type="entry name" value="ELYS_dom"/>
</dbReference>
<feature type="compositionally biased region" description="Basic residues" evidence="3">
    <location>
        <begin position="952"/>
        <end position="962"/>
    </location>
</feature>
<dbReference type="AlphaFoldDB" id="A0AAD1YY16"/>